<dbReference type="PANTHER" id="PTHR44086">
    <property type="entry name" value="THIOSULFATE SULFURTRANSFERASE RDL2, MITOCHONDRIAL-RELATED"/>
    <property type="match status" value="1"/>
</dbReference>
<evidence type="ECO:0000259" key="1">
    <source>
        <dbReference type="PROSITE" id="PS50206"/>
    </source>
</evidence>
<dbReference type="PANTHER" id="PTHR44086:SF10">
    <property type="entry name" value="THIOSULFATE SULFURTRANSFERASE_RHODANESE-LIKE DOMAIN-CONTAINING PROTEIN 3"/>
    <property type="match status" value="1"/>
</dbReference>
<evidence type="ECO:0000313" key="3">
    <source>
        <dbReference type="Proteomes" id="UP000230066"/>
    </source>
</evidence>
<dbReference type="AlphaFoldDB" id="A0A4E0QWD2"/>
<reference evidence="2" key="1">
    <citation type="submission" date="2019-03" db="EMBL/GenBank/DDBJ databases">
        <title>Improved annotation for the trematode Fasciola hepatica.</title>
        <authorList>
            <person name="Choi Y.-J."/>
            <person name="Martin J."/>
            <person name="Mitreva M."/>
        </authorList>
    </citation>
    <scope>NUCLEOTIDE SEQUENCE [LARGE SCALE GENOMIC DNA]</scope>
</reference>
<dbReference type="Proteomes" id="UP000230066">
    <property type="component" value="Unassembled WGS sequence"/>
</dbReference>
<sequence length="146" mass="16703">MANRKGSLLLFLVVVLVGLLYICGPHTIVTYFWKAGERNVDIDVHKLRSMIKAKNVQLIDVREPHELQETGKIEGAINIPLGDVEQAFRMDDEEFRKTYHVAKPKPTDRNLVFNCRSGVRSLQALKTVELLGYKRYVAESRLLSCF</sequence>
<dbReference type="PROSITE" id="PS50206">
    <property type="entry name" value="RHODANESE_3"/>
    <property type="match status" value="1"/>
</dbReference>
<dbReference type="Pfam" id="PF00581">
    <property type="entry name" value="Rhodanese"/>
    <property type="match status" value="1"/>
</dbReference>
<accession>A0A4E0QWD2</accession>
<name>A0A4E0QWD2_FASHE</name>
<feature type="domain" description="Rhodanese" evidence="1">
    <location>
        <begin position="52"/>
        <end position="135"/>
    </location>
</feature>
<evidence type="ECO:0000313" key="2">
    <source>
        <dbReference type="EMBL" id="THD18784.1"/>
    </source>
</evidence>
<dbReference type="SUPFAM" id="SSF52821">
    <property type="entry name" value="Rhodanese/Cell cycle control phosphatase"/>
    <property type="match status" value="1"/>
</dbReference>
<dbReference type="InterPro" id="IPR036873">
    <property type="entry name" value="Rhodanese-like_dom_sf"/>
</dbReference>
<organism evidence="2 3">
    <name type="scientific">Fasciola hepatica</name>
    <name type="common">Liver fluke</name>
    <dbReference type="NCBI Taxonomy" id="6192"/>
    <lineage>
        <taxon>Eukaryota</taxon>
        <taxon>Metazoa</taxon>
        <taxon>Spiralia</taxon>
        <taxon>Lophotrochozoa</taxon>
        <taxon>Platyhelminthes</taxon>
        <taxon>Trematoda</taxon>
        <taxon>Digenea</taxon>
        <taxon>Plagiorchiida</taxon>
        <taxon>Echinostomata</taxon>
        <taxon>Echinostomatoidea</taxon>
        <taxon>Fasciolidae</taxon>
        <taxon>Fasciola</taxon>
    </lineage>
</organism>
<keyword evidence="3" id="KW-1185">Reference proteome</keyword>
<dbReference type="Gene3D" id="3.40.250.10">
    <property type="entry name" value="Rhodanese-like domain"/>
    <property type="match status" value="1"/>
</dbReference>
<dbReference type="InterPro" id="IPR001763">
    <property type="entry name" value="Rhodanese-like_dom"/>
</dbReference>
<gene>
    <name evidence="2" type="ORF">D915_010279</name>
</gene>
<dbReference type="SMART" id="SM00450">
    <property type="entry name" value="RHOD"/>
    <property type="match status" value="1"/>
</dbReference>
<dbReference type="EMBL" id="JXXN02008560">
    <property type="protein sequence ID" value="THD18784.1"/>
    <property type="molecule type" value="Genomic_DNA"/>
</dbReference>
<comment type="caution">
    <text evidence="2">The sequence shown here is derived from an EMBL/GenBank/DDBJ whole genome shotgun (WGS) entry which is preliminary data.</text>
</comment>
<protein>
    <submittedName>
        <fullName evidence="2">Heat shock protein 67B2</fullName>
    </submittedName>
</protein>
<proteinExistence type="predicted"/>
<keyword evidence="2" id="KW-0346">Stress response</keyword>